<protein>
    <submittedName>
        <fullName evidence="1">Uncharacterized protein</fullName>
    </submittedName>
</protein>
<accession>A0ACC1RP55</accession>
<evidence type="ECO:0000313" key="2">
    <source>
        <dbReference type="Proteomes" id="UP001148629"/>
    </source>
</evidence>
<keyword evidence="2" id="KW-1185">Reference proteome</keyword>
<reference evidence="1" key="1">
    <citation type="submission" date="2022-08" db="EMBL/GenBank/DDBJ databases">
        <title>Genome Sequence of Fusarium decemcellulare.</title>
        <authorList>
            <person name="Buettner E."/>
        </authorList>
    </citation>
    <scope>NUCLEOTIDE SEQUENCE</scope>
    <source>
        <strain evidence="1">Babe19</strain>
    </source>
</reference>
<dbReference type="EMBL" id="JANRMS010002750">
    <property type="protein sequence ID" value="KAJ3521107.1"/>
    <property type="molecule type" value="Genomic_DNA"/>
</dbReference>
<name>A0ACC1RP55_9HYPO</name>
<organism evidence="1 2">
    <name type="scientific">Fusarium decemcellulare</name>
    <dbReference type="NCBI Taxonomy" id="57161"/>
    <lineage>
        <taxon>Eukaryota</taxon>
        <taxon>Fungi</taxon>
        <taxon>Dikarya</taxon>
        <taxon>Ascomycota</taxon>
        <taxon>Pezizomycotina</taxon>
        <taxon>Sordariomycetes</taxon>
        <taxon>Hypocreomycetidae</taxon>
        <taxon>Hypocreales</taxon>
        <taxon>Nectriaceae</taxon>
        <taxon>Fusarium</taxon>
        <taxon>Fusarium decemcellulare species complex</taxon>
    </lineage>
</organism>
<comment type="caution">
    <text evidence="1">The sequence shown here is derived from an EMBL/GenBank/DDBJ whole genome shotgun (WGS) entry which is preliminary data.</text>
</comment>
<evidence type="ECO:0000313" key="1">
    <source>
        <dbReference type="EMBL" id="KAJ3521107.1"/>
    </source>
</evidence>
<proteinExistence type="predicted"/>
<sequence>MPRKGKGKAESKDDGKGKSRVPSGPWRRLAPIDEDPFETIGLPSKGDGRLLNFKTQMWYYNQIISRILQFSTEAGDRHELLRRIESIDIRAVDDTPAGPFSRPRPGHSPLVTVKTRKIATIGHALTPVPPRAPTVSDSSAPSQSSSSSAAEVAAAESSSIGNQLIPAGGPSTKVMAAFQNPENTKLLEDALFGLRKLREGLVASQRADLFATQVYIFSIRLSIATKHPESYHPAILHLLRNIAVWNPMEDAEIKEMASYFMLDTACRRGDLAEAYFIKRDFKIENRKLDIVLKALATTNYIAWQKIKPQLDQHCLKLMSWADGDMRLHALKCIGRSYLYVDLEYLEYATDRKWDELKEKDNVGWELDGELNDVIIKKHHAQRIKPSQMPPPRKKARTARNTPKDDPSQEQSSILTDSRTSWLLKSDEQMVELKVKNETFQVAKSVLTKNSEYFEGCLNGRFSEAKKRTVDFGDDEEIDSRYLALYIGLAYSSSSIVPHTIPRPSKNPQASAPKTPMRDYVEVYKLCDRFISPAMGEFIESCIDVAIRDGHRALFRTAGDEGMQKVLMRDFADAYEALRATQTKQQDIGNRMVSYFCEGVSYNAWFTGMEELLDRPKFIAHVSRGFAGKLRDLQHGRKLKRKELAGPGSATS</sequence>
<gene>
    <name evidence="1" type="ORF">NM208_g13444</name>
</gene>
<dbReference type="Proteomes" id="UP001148629">
    <property type="component" value="Unassembled WGS sequence"/>
</dbReference>